<evidence type="ECO:0000256" key="3">
    <source>
        <dbReference type="ARBA" id="ARBA00022692"/>
    </source>
</evidence>
<dbReference type="InterPro" id="IPR018365">
    <property type="entry name" value="Cell_cycle_FtsW-rel_CS"/>
</dbReference>
<keyword evidence="5 9" id="KW-1133">Transmembrane helix</keyword>
<feature type="transmembrane region" description="Helical" evidence="9">
    <location>
        <begin position="217"/>
        <end position="235"/>
    </location>
</feature>
<dbReference type="InterPro" id="IPR001182">
    <property type="entry name" value="FtsW/RodA"/>
</dbReference>
<dbReference type="PANTHER" id="PTHR30474">
    <property type="entry name" value="CELL CYCLE PROTEIN"/>
    <property type="match status" value="1"/>
</dbReference>
<reference evidence="10" key="1">
    <citation type="submission" date="2021-01" db="EMBL/GenBank/DDBJ databases">
        <title>Whole genome shotgun sequence of Planotetraspora thailandica NBRC 104271.</title>
        <authorList>
            <person name="Komaki H."/>
            <person name="Tamura T."/>
        </authorList>
    </citation>
    <scope>NUCLEOTIDE SEQUENCE</scope>
    <source>
        <strain evidence="10">NBRC 104271</strain>
    </source>
</reference>
<evidence type="ECO:0000256" key="6">
    <source>
        <dbReference type="ARBA" id="ARBA00023136"/>
    </source>
</evidence>
<evidence type="ECO:0000256" key="9">
    <source>
        <dbReference type="SAM" id="Phobius"/>
    </source>
</evidence>
<dbReference type="InterPro" id="IPR011923">
    <property type="entry name" value="RodA/MrdB"/>
</dbReference>
<dbReference type="RefSeq" id="WP_239119319.1">
    <property type="nucleotide sequence ID" value="NZ_BOOR01000036.1"/>
</dbReference>
<dbReference type="EMBL" id="BOOR01000036">
    <property type="protein sequence ID" value="GII56460.1"/>
    <property type="molecule type" value="Genomic_DNA"/>
</dbReference>
<evidence type="ECO:0000313" key="10">
    <source>
        <dbReference type="EMBL" id="GII56460.1"/>
    </source>
</evidence>
<evidence type="ECO:0000256" key="4">
    <source>
        <dbReference type="ARBA" id="ARBA00022960"/>
    </source>
</evidence>
<organism evidence="10 11">
    <name type="scientific">Planotetraspora thailandica</name>
    <dbReference type="NCBI Taxonomy" id="487172"/>
    <lineage>
        <taxon>Bacteria</taxon>
        <taxon>Bacillati</taxon>
        <taxon>Actinomycetota</taxon>
        <taxon>Actinomycetes</taxon>
        <taxon>Streptosporangiales</taxon>
        <taxon>Streptosporangiaceae</taxon>
        <taxon>Planotetraspora</taxon>
    </lineage>
</organism>
<dbReference type="Pfam" id="PF01098">
    <property type="entry name" value="FTSW_RODA_SPOVE"/>
    <property type="match status" value="1"/>
</dbReference>
<evidence type="ECO:0000256" key="5">
    <source>
        <dbReference type="ARBA" id="ARBA00022989"/>
    </source>
</evidence>
<dbReference type="EC" id="2.4.99.28" evidence="7"/>
<comment type="subcellular location">
    <subcellularLocation>
        <location evidence="1">Membrane</location>
        <topology evidence="1">Multi-pass membrane protein</topology>
    </subcellularLocation>
</comment>
<keyword evidence="11" id="KW-1185">Reference proteome</keyword>
<name>A0A8J3VE97_9ACTN</name>
<feature type="transmembrane region" description="Helical" evidence="9">
    <location>
        <begin position="338"/>
        <end position="360"/>
    </location>
</feature>
<feature type="transmembrane region" description="Helical" evidence="9">
    <location>
        <begin position="372"/>
        <end position="393"/>
    </location>
</feature>
<evidence type="ECO:0000256" key="7">
    <source>
        <dbReference type="ARBA" id="ARBA00044770"/>
    </source>
</evidence>
<dbReference type="PANTHER" id="PTHR30474:SF14">
    <property type="entry name" value="CELL CYCLE PROTEIN"/>
    <property type="match status" value="1"/>
</dbReference>
<dbReference type="PROSITE" id="PS00428">
    <property type="entry name" value="FTSW_RODA_SPOVE"/>
    <property type="match status" value="1"/>
</dbReference>
<dbReference type="Proteomes" id="UP000605992">
    <property type="component" value="Unassembled WGS sequence"/>
</dbReference>
<evidence type="ECO:0000256" key="1">
    <source>
        <dbReference type="ARBA" id="ARBA00004141"/>
    </source>
</evidence>
<feature type="transmembrane region" description="Helical" evidence="9">
    <location>
        <begin position="104"/>
        <end position="123"/>
    </location>
</feature>
<dbReference type="GO" id="GO:0008360">
    <property type="term" value="P:regulation of cell shape"/>
    <property type="evidence" value="ECO:0007669"/>
    <property type="project" value="UniProtKB-KW"/>
</dbReference>
<comment type="catalytic activity">
    <reaction evidence="8">
        <text>[GlcNAc-(1-&gt;4)-Mur2Ac(oyl-L-Ala-gamma-D-Glu-L-Lys-D-Ala-D-Ala)](n)-di-trans,octa-cis-undecaprenyl diphosphate + beta-D-GlcNAc-(1-&gt;4)-Mur2Ac(oyl-L-Ala-gamma-D-Glu-L-Lys-D-Ala-D-Ala)-di-trans,octa-cis-undecaprenyl diphosphate = [GlcNAc-(1-&gt;4)-Mur2Ac(oyl-L-Ala-gamma-D-Glu-L-Lys-D-Ala-D-Ala)](n+1)-di-trans,octa-cis-undecaprenyl diphosphate + di-trans,octa-cis-undecaprenyl diphosphate + H(+)</text>
        <dbReference type="Rhea" id="RHEA:23708"/>
        <dbReference type="Rhea" id="RHEA-COMP:9602"/>
        <dbReference type="Rhea" id="RHEA-COMP:9603"/>
        <dbReference type="ChEBI" id="CHEBI:15378"/>
        <dbReference type="ChEBI" id="CHEBI:58405"/>
        <dbReference type="ChEBI" id="CHEBI:60033"/>
        <dbReference type="ChEBI" id="CHEBI:78435"/>
        <dbReference type="EC" id="2.4.99.28"/>
    </reaction>
</comment>
<evidence type="ECO:0000256" key="2">
    <source>
        <dbReference type="ARBA" id="ARBA00004752"/>
    </source>
</evidence>
<feature type="transmembrane region" description="Helical" evidence="9">
    <location>
        <begin position="74"/>
        <end position="92"/>
    </location>
</feature>
<protein>
    <recommendedName>
        <fullName evidence="7">peptidoglycan glycosyltransferase</fullName>
        <ecNumber evidence="7">2.4.99.28</ecNumber>
    </recommendedName>
</protein>
<gene>
    <name evidence="10" type="ORF">Pth03_48490</name>
</gene>
<feature type="transmembrane region" description="Helical" evidence="9">
    <location>
        <begin position="195"/>
        <end position="212"/>
    </location>
</feature>
<dbReference type="GO" id="GO:0015648">
    <property type="term" value="F:lipid-linked peptidoglycan transporter activity"/>
    <property type="evidence" value="ECO:0007669"/>
    <property type="project" value="TreeGrafter"/>
</dbReference>
<dbReference type="NCBIfam" id="TIGR02210">
    <property type="entry name" value="rodA_shape"/>
    <property type="match status" value="1"/>
</dbReference>
<dbReference type="GO" id="GO:0005886">
    <property type="term" value="C:plasma membrane"/>
    <property type="evidence" value="ECO:0007669"/>
    <property type="project" value="TreeGrafter"/>
</dbReference>
<comment type="pathway">
    <text evidence="2">Cell wall biogenesis; peptidoglycan biosynthesis.</text>
</comment>
<dbReference type="GO" id="GO:0051301">
    <property type="term" value="P:cell division"/>
    <property type="evidence" value="ECO:0007669"/>
    <property type="project" value="InterPro"/>
</dbReference>
<proteinExistence type="predicted"/>
<dbReference type="GO" id="GO:0008955">
    <property type="term" value="F:peptidoglycan glycosyltransferase activity"/>
    <property type="evidence" value="ECO:0007669"/>
    <property type="project" value="UniProtKB-EC"/>
</dbReference>
<feature type="transmembrane region" description="Helical" evidence="9">
    <location>
        <begin position="306"/>
        <end position="326"/>
    </location>
</feature>
<sequence>MTTRRVLASPTRVLASPARGLPYTKRSAPDAAWSPPFTSAAPGDRWLLVTSLALAGIGLLLVASATRAGSGSVFLQRHATGLCLGLALMWIVSRCDPRGLKAYVPAVYLLALAGLVAVLTPLGRTVNGSQAWLALGDVLRFQPSEFAKVAMILTLATVLGSRRGNGRPGDGQVLAALALTAPPVALILLEPDAGTALVFAAITVGMITLSGARLRWFAGLAAAGALAAALIWHFGLLRPYQLLRLSVLLSPDADPLGAGYHATQSRIAVGSGEVFGTGLFQGGQTAGGFVPEQHTDFIFTVAGEELGFLGSAAIVLLVTLLLLRGLRIAARTPSPYGTALAGGVVCWLAFQSFVNLGMTLGLLPITGLPLPLVSYGGSATVAVLGAVGLLDAVNRTGWDGR</sequence>
<keyword evidence="3 9" id="KW-0812">Transmembrane</keyword>
<evidence type="ECO:0000313" key="11">
    <source>
        <dbReference type="Proteomes" id="UP000605992"/>
    </source>
</evidence>
<keyword evidence="4" id="KW-0133">Cell shape</keyword>
<dbReference type="AlphaFoldDB" id="A0A8J3VE97"/>
<dbReference type="GO" id="GO:0032153">
    <property type="term" value="C:cell division site"/>
    <property type="evidence" value="ECO:0007669"/>
    <property type="project" value="TreeGrafter"/>
</dbReference>
<feature type="transmembrane region" description="Helical" evidence="9">
    <location>
        <begin position="46"/>
        <end position="68"/>
    </location>
</feature>
<comment type="caution">
    <text evidence="10">The sequence shown here is derived from an EMBL/GenBank/DDBJ whole genome shotgun (WGS) entry which is preliminary data.</text>
</comment>
<keyword evidence="6 9" id="KW-0472">Membrane</keyword>
<accession>A0A8J3VE97</accession>
<evidence type="ECO:0000256" key="8">
    <source>
        <dbReference type="ARBA" id="ARBA00049902"/>
    </source>
</evidence>